<dbReference type="OrthoDB" id="5243515at2"/>
<gene>
    <name evidence="2" type="ORF">E0L93_10570</name>
</gene>
<dbReference type="EMBL" id="SKBU01000018">
    <property type="protein sequence ID" value="TCJ16115.1"/>
    <property type="molecule type" value="Genomic_DNA"/>
</dbReference>
<dbReference type="AlphaFoldDB" id="A0A4R1BFY9"/>
<evidence type="ECO:0000256" key="1">
    <source>
        <dbReference type="SAM" id="Phobius"/>
    </source>
</evidence>
<name>A0A4R1BFY9_9ACTN</name>
<sequence>MKERLLKSETGFTLAELLVTILLMTASMFALYAVFDMSLRVFKVGNDKVETVQNARVGLEWMRREIRAAYPVDKAGGDGRVLLAQSNSELIVFGNDLNGDRRVECPDPAVVPGSRCELIGYGLYRPAGNSTDALGRYSRYRSFFTEAGLARSRPAYPDAVAESIGSLTFEYLSENGAPVDPASARMVRITLEVVADEGSQRLTTTVALRNREG</sequence>
<reference evidence="2 3" key="1">
    <citation type="submission" date="2019-03" db="EMBL/GenBank/DDBJ databases">
        <title>Whole genome sequence of a novel Rubrobacter taiwanensis strain, isolated from Yellowstone National Park.</title>
        <authorList>
            <person name="Freed S."/>
            <person name="Ramaley R.F."/>
            <person name="Kyndt J.A."/>
        </authorList>
    </citation>
    <scope>NUCLEOTIDE SEQUENCE [LARGE SCALE GENOMIC DNA]</scope>
    <source>
        <strain evidence="2 3">Yellowstone</strain>
    </source>
</reference>
<accession>A0A4R1BFY9</accession>
<dbReference type="RefSeq" id="WP_132691701.1">
    <property type="nucleotide sequence ID" value="NZ_SKBU01000018.1"/>
</dbReference>
<keyword evidence="1" id="KW-0812">Transmembrane</keyword>
<organism evidence="2 3">
    <name type="scientific">Rubrobacter taiwanensis</name>
    <dbReference type="NCBI Taxonomy" id="185139"/>
    <lineage>
        <taxon>Bacteria</taxon>
        <taxon>Bacillati</taxon>
        <taxon>Actinomycetota</taxon>
        <taxon>Rubrobacteria</taxon>
        <taxon>Rubrobacterales</taxon>
        <taxon>Rubrobacteraceae</taxon>
        <taxon>Rubrobacter</taxon>
    </lineage>
</organism>
<proteinExistence type="predicted"/>
<evidence type="ECO:0000313" key="2">
    <source>
        <dbReference type="EMBL" id="TCJ16115.1"/>
    </source>
</evidence>
<dbReference type="Proteomes" id="UP000295244">
    <property type="component" value="Unassembled WGS sequence"/>
</dbReference>
<protein>
    <submittedName>
        <fullName evidence="2">Type II secretion system protein</fullName>
    </submittedName>
</protein>
<evidence type="ECO:0000313" key="3">
    <source>
        <dbReference type="Proteomes" id="UP000295244"/>
    </source>
</evidence>
<keyword evidence="1" id="KW-0472">Membrane</keyword>
<keyword evidence="3" id="KW-1185">Reference proteome</keyword>
<comment type="caution">
    <text evidence="2">The sequence shown here is derived from an EMBL/GenBank/DDBJ whole genome shotgun (WGS) entry which is preliminary data.</text>
</comment>
<keyword evidence="1" id="KW-1133">Transmembrane helix</keyword>
<feature type="transmembrane region" description="Helical" evidence="1">
    <location>
        <begin position="12"/>
        <end position="35"/>
    </location>
</feature>